<proteinExistence type="predicted"/>
<organism evidence="1 2">
    <name type="scientific">Ilex paraguariensis</name>
    <name type="common">yerba mate</name>
    <dbReference type="NCBI Taxonomy" id="185542"/>
    <lineage>
        <taxon>Eukaryota</taxon>
        <taxon>Viridiplantae</taxon>
        <taxon>Streptophyta</taxon>
        <taxon>Embryophyta</taxon>
        <taxon>Tracheophyta</taxon>
        <taxon>Spermatophyta</taxon>
        <taxon>Magnoliopsida</taxon>
        <taxon>eudicotyledons</taxon>
        <taxon>Gunneridae</taxon>
        <taxon>Pentapetalae</taxon>
        <taxon>asterids</taxon>
        <taxon>campanulids</taxon>
        <taxon>Aquifoliales</taxon>
        <taxon>Aquifoliaceae</taxon>
        <taxon>Ilex</taxon>
    </lineage>
</organism>
<gene>
    <name evidence="1" type="ORF">ILEXP_LOCUS55135</name>
</gene>
<dbReference type="Proteomes" id="UP001642360">
    <property type="component" value="Unassembled WGS sequence"/>
</dbReference>
<evidence type="ECO:0000313" key="2">
    <source>
        <dbReference type="Proteomes" id="UP001642360"/>
    </source>
</evidence>
<name>A0ABC8UUN4_9AQUA</name>
<comment type="caution">
    <text evidence="1">The sequence shown here is derived from an EMBL/GenBank/DDBJ whole genome shotgun (WGS) entry which is preliminary data.</text>
</comment>
<sequence length="85" mass="9374">MENVLRKRRYVRYLIGVRSGTGRPVVAGEGGTWAELGEPLCAAVLNAVGVAAVLIATAWQRKWVCREMGEAWRETESSRRGMGLI</sequence>
<dbReference type="AlphaFoldDB" id="A0ABC8UUN4"/>
<protein>
    <submittedName>
        <fullName evidence="1">Uncharacterized protein</fullName>
    </submittedName>
</protein>
<dbReference type="EMBL" id="CAUOFW020009079">
    <property type="protein sequence ID" value="CAK9184790.1"/>
    <property type="molecule type" value="Genomic_DNA"/>
</dbReference>
<keyword evidence="2" id="KW-1185">Reference proteome</keyword>
<reference evidence="1 2" key="1">
    <citation type="submission" date="2024-02" db="EMBL/GenBank/DDBJ databases">
        <authorList>
            <person name="Vignale AGUSTIN F."/>
            <person name="Sosa J E."/>
            <person name="Modenutti C."/>
        </authorList>
    </citation>
    <scope>NUCLEOTIDE SEQUENCE [LARGE SCALE GENOMIC DNA]</scope>
</reference>
<accession>A0ABC8UUN4</accession>
<evidence type="ECO:0000313" key="1">
    <source>
        <dbReference type="EMBL" id="CAK9184790.1"/>
    </source>
</evidence>